<protein>
    <recommendedName>
        <fullName evidence="10">Wax synthase domain-containing protein</fullName>
    </recommendedName>
</protein>
<feature type="transmembrane region" description="Helical" evidence="9">
    <location>
        <begin position="116"/>
        <end position="134"/>
    </location>
</feature>
<evidence type="ECO:0000313" key="12">
    <source>
        <dbReference type="Proteomes" id="UP001324115"/>
    </source>
</evidence>
<accession>A0AAN7IGM3</accession>
<evidence type="ECO:0000313" key="11">
    <source>
        <dbReference type="EMBL" id="KAK4575960.1"/>
    </source>
</evidence>
<keyword evidence="6" id="KW-0443">Lipid metabolism</keyword>
<keyword evidence="3" id="KW-0808">Transferase</keyword>
<gene>
    <name evidence="11" type="ORF">RGQ29_026780</name>
</gene>
<evidence type="ECO:0000256" key="1">
    <source>
        <dbReference type="ARBA" id="ARBA00004141"/>
    </source>
</evidence>
<dbReference type="GO" id="GO:0008374">
    <property type="term" value="F:O-acyltransferase activity"/>
    <property type="evidence" value="ECO:0007669"/>
    <property type="project" value="InterPro"/>
</dbReference>
<reference evidence="11 12" key="1">
    <citation type="journal article" date="2023" name="G3 (Bethesda)">
        <title>A haplotype-resolved chromosome-scale genome for Quercus rubra L. provides insights into the genetics of adaptive traits for red oak species.</title>
        <authorList>
            <person name="Kapoor B."/>
            <person name="Jenkins J."/>
            <person name="Schmutz J."/>
            <person name="Zhebentyayeva T."/>
            <person name="Kuelheim C."/>
            <person name="Coggeshall M."/>
            <person name="Heim C."/>
            <person name="Lasky J.R."/>
            <person name="Leites L."/>
            <person name="Islam-Faridi N."/>
            <person name="Romero-Severson J."/>
            <person name="DeLeo V.L."/>
            <person name="Lucas S.M."/>
            <person name="Lazic D."/>
            <person name="Gailing O."/>
            <person name="Carlson J."/>
            <person name="Staton M."/>
        </authorList>
    </citation>
    <scope>NUCLEOTIDE SEQUENCE [LARGE SCALE GENOMIC DNA]</scope>
    <source>
        <strain evidence="11">Pseudo-F2</strain>
    </source>
</reference>
<dbReference type="Proteomes" id="UP001324115">
    <property type="component" value="Unassembled WGS sequence"/>
</dbReference>
<feature type="transmembrane region" description="Helical" evidence="9">
    <location>
        <begin position="294"/>
        <end position="313"/>
    </location>
</feature>
<feature type="transmembrane region" description="Helical" evidence="9">
    <location>
        <begin position="12"/>
        <end position="30"/>
    </location>
</feature>
<evidence type="ECO:0000256" key="9">
    <source>
        <dbReference type="SAM" id="Phobius"/>
    </source>
</evidence>
<dbReference type="AlphaFoldDB" id="A0AAN7IGM3"/>
<comment type="similarity">
    <text evidence="2">Belongs to the wax synthase family.</text>
</comment>
<name>A0AAN7IGM3_QUERU</name>
<evidence type="ECO:0000256" key="8">
    <source>
        <dbReference type="ARBA" id="ARBA00023315"/>
    </source>
</evidence>
<organism evidence="11 12">
    <name type="scientific">Quercus rubra</name>
    <name type="common">Northern red oak</name>
    <name type="synonym">Quercus borealis</name>
    <dbReference type="NCBI Taxonomy" id="3512"/>
    <lineage>
        <taxon>Eukaryota</taxon>
        <taxon>Viridiplantae</taxon>
        <taxon>Streptophyta</taxon>
        <taxon>Embryophyta</taxon>
        <taxon>Tracheophyta</taxon>
        <taxon>Spermatophyta</taxon>
        <taxon>Magnoliopsida</taxon>
        <taxon>eudicotyledons</taxon>
        <taxon>Gunneridae</taxon>
        <taxon>Pentapetalae</taxon>
        <taxon>rosids</taxon>
        <taxon>fabids</taxon>
        <taxon>Fagales</taxon>
        <taxon>Fagaceae</taxon>
        <taxon>Quercus</taxon>
    </lineage>
</organism>
<sequence length="362" mass="41612">MDDEIKSFIKVWSMAISSLCYCYFIVARMRKGVLRFLSLLPVLYLFLTIPFSLQSCYLGTPTAFLLTWLGNSKLLLFSIDKGPLSPPPNNLFQFICIACLPIKIKKDPFLSIVEKPRFLFVTKALLLAMILIAYDFKPNLHPYMLLGLYQCHFYLAIEIILTLAASPARLILGHRVLEPQFNEPYLATSLQDFWGRRWNLVTVSILHSTVYKPVCHWSQHIIGSGWAADLARLLAVFMTFLVSGLMHEVLFYSLTRVPPTWEVTLFFIVQGICVIIEVVFKRKVMTDRWRLHRAVSRTLTIGFLVGTSVWLFLPQLLRNGVFDKAIMEHSIVVQELSSIINRSFHLSSSYSLDKRKRLLSVL</sequence>
<evidence type="ECO:0000256" key="5">
    <source>
        <dbReference type="ARBA" id="ARBA00022989"/>
    </source>
</evidence>
<evidence type="ECO:0000256" key="7">
    <source>
        <dbReference type="ARBA" id="ARBA00023136"/>
    </source>
</evidence>
<feature type="domain" description="Wax synthase" evidence="10">
    <location>
        <begin position="178"/>
        <end position="268"/>
    </location>
</feature>
<comment type="caution">
    <text evidence="11">The sequence shown here is derived from an EMBL/GenBank/DDBJ whole genome shotgun (WGS) entry which is preliminary data.</text>
</comment>
<evidence type="ECO:0000256" key="3">
    <source>
        <dbReference type="ARBA" id="ARBA00022679"/>
    </source>
</evidence>
<feature type="transmembrane region" description="Helical" evidence="9">
    <location>
        <begin position="146"/>
        <end position="165"/>
    </location>
</feature>
<evidence type="ECO:0000256" key="2">
    <source>
        <dbReference type="ARBA" id="ARBA00007282"/>
    </source>
</evidence>
<evidence type="ECO:0000256" key="4">
    <source>
        <dbReference type="ARBA" id="ARBA00022692"/>
    </source>
</evidence>
<keyword evidence="4 9" id="KW-0812">Transmembrane</keyword>
<feature type="transmembrane region" description="Helical" evidence="9">
    <location>
        <begin position="42"/>
        <end position="68"/>
    </location>
</feature>
<dbReference type="PANTHER" id="PTHR31595">
    <property type="entry name" value="LONG-CHAIN-ALCOHOL O-FATTY-ACYLTRANSFERASE 3-RELATED"/>
    <property type="match status" value="1"/>
</dbReference>
<keyword evidence="8" id="KW-0012">Acyltransferase</keyword>
<dbReference type="InterPro" id="IPR017088">
    <property type="entry name" value="Wax_synthase_Magnoliopsida"/>
</dbReference>
<dbReference type="PANTHER" id="PTHR31595:SF70">
    <property type="entry name" value="LONG-CHAIN-ALCOHOL O-FATTY-ACYLTRANSFERASE 3-RELATED"/>
    <property type="match status" value="1"/>
</dbReference>
<dbReference type="EMBL" id="JAXUIC010000008">
    <property type="protein sequence ID" value="KAK4575960.1"/>
    <property type="molecule type" value="Genomic_DNA"/>
</dbReference>
<dbReference type="InterPro" id="IPR044851">
    <property type="entry name" value="Wax_synthase"/>
</dbReference>
<keyword evidence="5 9" id="KW-1133">Transmembrane helix</keyword>
<comment type="subcellular location">
    <subcellularLocation>
        <location evidence="1">Membrane</location>
        <topology evidence="1">Multi-pass membrane protein</topology>
    </subcellularLocation>
</comment>
<feature type="transmembrane region" description="Helical" evidence="9">
    <location>
        <begin position="230"/>
        <end position="251"/>
    </location>
</feature>
<dbReference type="Pfam" id="PF13813">
    <property type="entry name" value="MBOAT_2"/>
    <property type="match status" value="1"/>
</dbReference>
<dbReference type="InterPro" id="IPR032805">
    <property type="entry name" value="Wax_synthase_dom"/>
</dbReference>
<proteinExistence type="inferred from homology"/>
<evidence type="ECO:0000256" key="6">
    <source>
        <dbReference type="ARBA" id="ARBA00023098"/>
    </source>
</evidence>
<keyword evidence="7 9" id="KW-0472">Membrane</keyword>
<evidence type="ECO:0000259" key="10">
    <source>
        <dbReference type="Pfam" id="PF13813"/>
    </source>
</evidence>
<dbReference type="PIRSF" id="PIRSF037006">
    <property type="entry name" value="Wax_synthase"/>
    <property type="match status" value="1"/>
</dbReference>
<feature type="transmembrane region" description="Helical" evidence="9">
    <location>
        <begin position="263"/>
        <end position="282"/>
    </location>
</feature>
<dbReference type="GO" id="GO:0006629">
    <property type="term" value="P:lipid metabolic process"/>
    <property type="evidence" value="ECO:0007669"/>
    <property type="project" value="UniProtKB-KW"/>
</dbReference>
<keyword evidence="12" id="KW-1185">Reference proteome</keyword>
<dbReference type="GO" id="GO:0016020">
    <property type="term" value="C:membrane"/>
    <property type="evidence" value="ECO:0007669"/>
    <property type="project" value="UniProtKB-SubCell"/>
</dbReference>